<feature type="region of interest" description="Disordered" evidence="1">
    <location>
        <begin position="39"/>
        <end position="77"/>
    </location>
</feature>
<reference evidence="3" key="1">
    <citation type="submission" date="2016-07" db="EMBL/GenBank/DDBJ databases">
        <title>Frankia sp. NRRL B-16219 Genome sequencing.</title>
        <authorList>
            <person name="Ghodhbane-Gtari F."/>
            <person name="Swanson E."/>
            <person name="Gueddou A."/>
            <person name="Louati M."/>
            <person name="Nouioui I."/>
            <person name="Hezbri K."/>
            <person name="Abebe-Akele F."/>
            <person name="Simpson S."/>
            <person name="Morris K."/>
            <person name="Thomas K."/>
            <person name="Gtari M."/>
            <person name="Tisa L.S."/>
        </authorList>
    </citation>
    <scope>NUCLEOTIDE SEQUENCE [LARGE SCALE GENOMIC DNA]</scope>
    <source>
        <strain evidence="3">NRRL B-16219</strain>
    </source>
</reference>
<sequence length="77" mass="8030">MGDGPIEIESALPDLCGLDLDALDSLEIPTLLRAAERLRQEARSPGNSWAGFSSSAHPAQSTEAGKPAATGPSIEVW</sequence>
<proteinExistence type="predicted"/>
<dbReference type="AlphaFoldDB" id="A0A1S1R6L9"/>
<evidence type="ECO:0000313" key="2">
    <source>
        <dbReference type="EMBL" id="OHV40932.1"/>
    </source>
</evidence>
<dbReference type="Proteomes" id="UP000179769">
    <property type="component" value="Unassembled WGS sequence"/>
</dbReference>
<name>A0A1S1R6L9_9ACTN</name>
<gene>
    <name evidence="2" type="ORF">BBK14_11850</name>
</gene>
<feature type="compositionally biased region" description="Polar residues" evidence="1">
    <location>
        <begin position="45"/>
        <end position="63"/>
    </location>
</feature>
<comment type="caution">
    <text evidence="2">The sequence shown here is derived from an EMBL/GenBank/DDBJ whole genome shotgun (WGS) entry which is preliminary data.</text>
</comment>
<dbReference type="RefSeq" id="WP_071060375.1">
    <property type="nucleotide sequence ID" value="NZ_MAXA01000058.1"/>
</dbReference>
<accession>A0A1S1R6L9</accession>
<evidence type="ECO:0008006" key="4">
    <source>
        <dbReference type="Google" id="ProtNLM"/>
    </source>
</evidence>
<evidence type="ECO:0000313" key="3">
    <source>
        <dbReference type="Proteomes" id="UP000179769"/>
    </source>
</evidence>
<dbReference type="EMBL" id="MAXA01000058">
    <property type="protein sequence ID" value="OHV40932.1"/>
    <property type="molecule type" value="Genomic_DNA"/>
</dbReference>
<keyword evidence="3" id="KW-1185">Reference proteome</keyword>
<evidence type="ECO:0000256" key="1">
    <source>
        <dbReference type="SAM" id="MobiDB-lite"/>
    </source>
</evidence>
<organism evidence="2 3">
    <name type="scientific">Parafrankia soli</name>
    <dbReference type="NCBI Taxonomy" id="2599596"/>
    <lineage>
        <taxon>Bacteria</taxon>
        <taxon>Bacillati</taxon>
        <taxon>Actinomycetota</taxon>
        <taxon>Actinomycetes</taxon>
        <taxon>Frankiales</taxon>
        <taxon>Frankiaceae</taxon>
        <taxon>Parafrankia</taxon>
    </lineage>
</organism>
<protein>
    <recommendedName>
        <fullName evidence="4">FXSXX-COOH protein</fullName>
    </recommendedName>
</protein>